<evidence type="ECO:0000256" key="2">
    <source>
        <dbReference type="ARBA" id="ARBA00004651"/>
    </source>
</evidence>
<dbReference type="Pfam" id="PF17689">
    <property type="entry name" value="Arabino_trans_N"/>
    <property type="match status" value="1"/>
</dbReference>
<dbReference type="InterPro" id="IPR040920">
    <property type="entry name" value="Arabino_trans_N"/>
</dbReference>
<dbReference type="Pfam" id="PF14896">
    <property type="entry name" value="Arabino_trans_C"/>
    <property type="match status" value="1"/>
</dbReference>
<evidence type="ECO:0000256" key="1">
    <source>
        <dbReference type="ARBA" id="ARBA00003001"/>
    </source>
</evidence>
<accession>A0A3G8JP10</accession>
<sequence length="1123" mass="118140">MTSSFRSVSPRVWATIATVAGLVAIVAAVLTPLLPVTQKTASIDWPGRALGAATSASVTAPLVAQAPAGLDVAIGCRTLAEDTRPAGTGAGATASTIVLSTMPAAGLNARDKALFVTADADAVTVAVRGTELLRIPRADLARCERLEVRSSPSGVEARAVGPDQPGAGSGASGPNEPAAGSAAATGPQDRPQVSGIFTGLEPDVVARAAASDGLAVRVDVDNRFESSPSVLKLLVMILGVLAVLVTFVAIAALDVAHGYHRRIGRVDVRRLFAPRIADLAVTAVLVVWHFLGAGSSDDGYILAMGRNADDEGYLANYYRFSGIPEAPFDWYYSFLSHWASISTAGIWMRLPALVAGLVSWFILSRILLPRLGGAVRRSQWAMLTAAAVFVAFWMPLASGLRSEGIVVLGSLLTWWGVEQAVATRRMLPAAGAALAAGLTLAVAPQGLIAVALLVAGSRPMLRTIRKRRGENGILPLLAPIGAAAAFVVILVFRDQTLATMAEAIRVRYTVGPTLVWYQELLRFYYLSLTTQDGSLVRRVPLLLLLAAVFVTLAVMLRRKHVRGVDPGPVWRLVGAILLTVLLLSFTPTKWTVQFGIYAGVAAAMAAVATVAVAQSARRSPRNLWMYIAVLLFACAVAVAGENAWGWAYDFGISWFDKAPSLAGTPLSSVFLVLAVLALVVATWFHLRIDVDAERGVVREKRSGSTWQVAVASSPMLVIATLVVIAELALFAKAAVARSDTYTTFSANMRALSGNPCGMADEVLVEEDPNNGALQPIGTSDISRALGGGESGAASGFTPDGVAGDLLPDPTSLGAGTINTSGDLARPFVVTGGPPGTTGGVGLRTVNGSTAALPFGLDPARTPVLGSYGHDNGTAELTSSWYGLPDRDSSPLLVITAAGPVFSVDQDGVPQAGRSLKVEFGRTDGGPGTFTRVGTPYIPIDPGPERPNRPWRNLRIPMSEVPAGATAMRIVAVDDNVSPDQWLAVTPPRAPRLRTLQEVIGSQTPVLLDLSVGSQFPCQHPMTTRHGVSEVPQWRIVPDQTTTNSKSKTWQASVNGGILTTSEALTRASTMATYLNNDWYRDWGGLQRLSSLVPDAEPASVTTGTTTNWGWTRSGALRVVPQDD</sequence>
<evidence type="ECO:0000256" key="4">
    <source>
        <dbReference type="ARBA" id="ARBA00022475"/>
    </source>
</evidence>
<feature type="domain" description="Arabinosyltransferase C-terminal" evidence="14">
    <location>
        <begin position="728"/>
        <end position="1117"/>
    </location>
</feature>
<feature type="transmembrane region" description="Helical" evidence="12">
    <location>
        <begin position="12"/>
        <end position="34"/>
    </location>
</feature>
<dbReference type="Gene3D" id="2.60.120.940">
    <property type="entry name" value="EmbC, C-terminal domain, subdomain 2"/>
    <property type="match status" value="1"/>
</dbReference>
<feature type="transmembrane region" description="Helical" evidence="12">
    <location>
        <begin position="432"/>
        <end position="453"/>
    </location>
</feature>
<dbReference type="EMBL" id="CP033972">
    <property type="protein sequence ID" value="AZG46834.1"/>
    <property type="molecule type" value="Genomic_DNA"/>
</dbReference>
<dbReference type="InterPro" id="IPR042486">
    <property type="entry name" value="Arabino_trans_C_2"/>
</dbReference>
<keyword evidence="8 12" id="KW-1133">Transmembrane helix</keyword>
<dbReference type="InterPro" id="IPR032731">
    <property type="entry name" value="Arabino_trans_C"/>
</dbReference>
<keyword evidence="9 12" id="KW-0472">Membrane</keyword>
<feature type="transmembrane region" description="Helical" evidence="12">
    <location>
        <begin position="473"/>
        <end position="492"/>
    </location>
</feature>
<dbReference type="KEGG" id="gom:D7316_03439"/>
<dbReference type="Gene3D" id="3.40.190.160">
    <property type="match status" value="1"/>
</dbReference>
<evidence type="ECO:0000259" key="14">
    <source>
        <dbReference type="Pfam" id="PF14896"/>
    </source>
</evidence>
<feature type="region of interest" description="Disordered" evidence="11">
    <location>
        <begin position="151"/>
        <end position="192"/>
    </location>
</feature>
<dbReference type="GO" id="GO:0071555">
    <property type="term" value="P:cell wall organization"/>
    <property type="evidence" value="ECO:0007669"/>
    <property type="project" value="UniProtKB-KW"/>
</dbReference>
<keyword evidence="7 12" id="KW-0812">Transmembrane</keyword>
<feature type="transmembrane region" description="Helical" evidence="12">
    <location>
        <begin position="535"/>
        <end position="556"/>
    </location>
</feature>
<dbReference type="Gene3D" id="2.60.120.610">
    <property type="entry name" value="arabinofuranosyltransferase like domain"/>
    <property type="match status" value="1"/>
</dbReference>
<feature type="transmembrane region" description="Helical" evidence="12">
    <location>
        <begin position="346"/>
        <end position="368"/>
    </location>
</feature>
<dbReference type="RefSeq" id="WP_124709287.1">
    <property type="nucleotide sequence ID" value="NZ_CP033972.1"/>
</dbReference>
<feature type="domain" description="Arabinosyltransferas concanavalin like" evidence="15">
    <location>
        <begin position="37"/>
        <end position="223"/>
    </location>
</feature>
<dbReference type="GO" id="GO:0071766">
    <property type="term" value="P:Actinobacterium-type cell wall biogenesis"/>
    <property type="evidence" value="ECO:0007669"/>
    <property type="project" value="InterPro"/>
</dbReference>
<dbReference type="GO" id="GO:0005886">
    <property type="term" value="C:plasma membrane"/>
    <property type="evidence" value="ECO:0007669"/>
    <property type="project" value="UniProtKB-SubCell"/>
</dbReference>
<dbReference type="InterPro" id="IPR027451">
    <property type="entry name" value="EmbABC_dom1"/>
</dbReference>
<feature type="domain" description="Arabinofuranosyltransferase central" evidence="13">
    <location>
        <begin position="227"/>
        <end position="687"/>
    </location>
</feature>
<feature type="transmembrane region" description="Helical" evidence="12">
    <location>
        <begin position="568"/>
        <end position="588"/>
    </location>
</feature>
<evidence type="ECO:0000259" key="15">
    <source>
        <dbReference type="Pfam" id="PF17689"/>
    </source>
</evidence>
<evidence type="ECO:0000256" key="12">
    <source>
        <dbReference type="SAM" id="Phobius"/>
    </source>
</evidence>
<dbReference type="InterPro" id="IPR007680">
    <property type="entry name" value="Arabino_trans_central"/>
</dbReference>
<proteinExistence type="inferred from homology"/>
<feature type="transmembrane region" description="Helical" evidence="12">
    <location>
        <begin position="666"/>
        <end position="686"/>
    </location>
</feature>
<feature type="region of interest" description="Disordered" evidence="11">
    <location>
        <begin position="917"/>
        <end position="950"/>
    </location>
</feature>
<keyword evidence="5 16" id="KW-0328">Glycosyltransferase</keyword>
<keyword evidence="6 16" id="KW-0808">Transferase</keyword>
<dbReference type="AlphaFoldDB" id="A0A3G8JP10"/>
<evidence type="ECO:0000256" key="5">
    <source>
        <dbReference type="ARBA" id="ARBA00022676"/>
    </source>
</evidence>
<evidence type="ECO:0000313" key="17">
    <source>
        <dbReference type="Proteomes" id="UP000271469"/>
    </source>
</evidence>
<dbReference type="GO" id="GO:0052636">
    <property type="term" value="F:arabinosyltransferase activity"/>
    <property type="evidence" value="ECO:0007669"/>
    <property type="project" value="InterPro"/>
</dbReference>
<protein>
    <submittedName>
        <fullName evidence="16">Putative arabinosyltransferase A</fullName>
        <ecNumber evidence="16">2.4.2.-</ecNumber>
    </submittedName>
</protein>
<dbReference type="Proteomes" id="UP000271469">
    <property type="component" value="Chromosome"/>
</dbReference>
<keyword evidence="17" id="KW-1185">Reference proteome</keyword>
<evidence type="ECO:0000313" key="16">
    <source>
        <dbReference type="EMBL" id="AZG46834.1"/>
    </source>
</evidence>
<comment type="similarity">
    <text evidence="3">Belongs to the emb family.</text>
</comment>
<evidence type="ECO:0000256" key="3">
    <source>
        <dbReference type="ARBA" id="ARBA00008195"/>
    </source>
</evidence>
<evidence type="ECO:0000259" key="13">
    <source>
        <dbReference type="Pfam" id="PF04602"/>
    </source>
</evidence>
<comment type="subcellular location">
    <subcellularLocation>
        <location evidence="2">Cell membrane</location>
        <topology evidence="2">Multi-pass membrane protein</topology>
    </subcellularLocation>
</comment>
<dbReference type="Pfam" id="PF04602">
    <property type="entry name" value="Arabinose_trans"/>
    <property type="match status" value="1"/>
</dbReference>
<keyword evidence="10" id="KW-0961">Cell wall biogenesis/degradation</keyword>
<feature type="transmembrane region" description="Helical" evidence="12">
    <location>
        <begin position="706"/>
        <end position="731"/>
    </location>
</feature>
<feature type="transmembrane region" description="Helical" evidence="12">
    <location>
        <begin position="594"/>
        <end position="613"/>
    </location>
</feature>
<evidence type="ECO:0000256" key="7">
    <source>
        <dbReference type="ARBA" id="ARBA00022692"/>
    </source>
</evidence>
<gene>
    <name evidence="16" type="primary">embA_1</name>
    <name evidence="16" type="ORF">D7316_03439</name>
</gene>
<dbReference type="OrthoDB" id="3584570at2"/>
<feature type="transmembrane region" description="Helical" evidence="12">
    <location>
        <begin position="233"/>
        <end position="255"/>
    </location>
</feature>
<reference evidence="16 17" key="1">
    <citation type="submission" date="2018-11" db="EMBL/GenBank/DDBJ databases">
        <title>Gordonia insulae sp. nov., isolated from an island soil.</title>
        <authorList>
            <person name="Kim Y.S."/>
            <person name="Kim S.B."/>
        </authorList>
    </citation>
    <scope>NUCLEOTIDE SEQUENCE [LARGE SCALE GENOMIC DNA]</scope>
    <source>
        <strain evidence="16 17">MMS17-SY073</strain>
    </source>
</reference>
<evidence type="ECO:0000256" key="10">
    <source>
        <dbReference type="ARBA" id="ARBA00023316"/>
    </source>
</evidence>
<evidence type="ECO:0000256" key="6">
    <source>
        <dbReference type="ARBA" id="ARBA00022679"/>
    </source>
</evidence>
<evidence type="ECO:0000256" key="11">
    <source>
        <dbReference type="SAM" id="MobiDB-lite"/>
    </source>
</evidence>
<evidence type="ECO:0000256" key="9">
    <source>
        <dbReference type="ARBA" id="ARBA00023136"/>
    </source>
</evidence>
<feature type="transmembrane region" description="Helical" evidence="12">
    <location>
        <begin position="276"/>
        <end position="294"/>
    </location>
</feature>
<feature type="transmembrane region" description="Helical" evidence="12">
    <location>
        <begin position="380"/>
        <end position="400"/>
    </location>
</feature>
<keyword evidence="4" id="KW-1003">Cell membrane</keyword>
<evidence type="ECO:0000256" key="8">
    <source>
        <dbReference type="ARBA" id="ARBA00022989"/>
    </source>
</evidence>
<comment type="function">
    <text evidence="1">Arabinosyl transferase responsible for the polymerization of arabinose into the arabinan of arabinogalactan.</text>
</comment>
<organism evidence="16 17">
    <name type="scientific">Gordonia insulae</name>
    <dbReference type="NCBI Taxonomy" id="2420509"/>
    <lineage>
        <taxon>Bacteria</taxon>
        <taxon>Bacillati</taxon>
        <taxon>Actinomycetota</taxon>
        <taxon>Actinomycetes</taxon>
        <taxon>Mycobacteriales</taxon>
        <taxon>Gordoniaceae</taxon>
        <taxon>Gordonia</taxon>
    </lineage>
</organism>
<name>A0A3G8JP10_9ACTN</name>
<feature type="transmembrane region" description="Helical" evidence="12">
    <location>
        <begin position="625"/>
        <end position="646"/>
    </location>
</feature>
<dbReference type="EC" id="2.4.2.-" evidence="16"/>